<dbReference type="RefSeq" id="WP_138931673.1">
    <property type="nucleotide sequence ID" value="NZ_SWMU01000002.1"/>
</dbReference>
<sequence length="97" mass="10912">MNDKTLSQQINELKKQGYTNDFNLDDDKITDKALDSSYLPDQFNVDKVYRFEGMTNPADNSILYAITTSDGRKGLLVDGYGVSGGQISKQLQEKLNR</sequence>
<organism evidence="1 2">
    <name type="scientific">Mesohalobacter halotolerans</name>
    <dbReference type="NCBI Taxonomy" id="1883405"/>
    <lineage>
        <taxon>Bacteria</taxon>
        <taxon>Pseudomonadati</taxon>
        <taxon>Bacteroidota</taxon>
        <taxon>Flavobacteriia</taxon>
        <taxon>Flavobacteriales</taxon>
        <taxon>Flavobacteriaceae</taxon>
        <taxon>Mesohalobacter</taxon>
    </lineage>
</organism>
<protein>
    <submittedName>
        <fullName evidence="1">Phosphoribosylpyrophosphate synthetase</fullName>
    </submittedName>
</protein>
<dbReference type="AlphaFoldDB" id="A0A4U5TQS5"/>
<gene>
    <name evidence="1" type="ORF">FCN74_05905</name>
</gene>
<keyword evidence="2" id="KW-1185">Reference proteome</keyword>
<accession>A0A4U5TQS5</accession>
<dbReference type="Proteomes" id="UP000306552">
    <property type="component" value="Unassembled WGS sequence"/>
</dbReference>
<evidence type="ECO:0000313" key="1">
    <source>
        <dbReference type="EMBL" id="TKS56570.1"/>
    </source>
</evidence>
<comment type="caution">
    <text evidence="1">The sequence shown here is derived from an EMBL/GenBank/DDBJ whole genome shotgun (WGS) entry which is preliminary data.</text>
</comment>
<proteinExistence type="predicted"/>
<reference evidence="1 2" key="1">
    <citation type="submission" date="2019-04" db="EMBL/GenBank/DDBJ databases">
        <title>Psychroflexus halotolerans sp. nov., isolated from a marine solar saltern.</title>
        <authorList>
            <person name="Feng X."/>
        </authorList>
    </citation>
    <scope>NUCLEOTIDE SEQUENCE [LARGE SCALE GENOMIC DNA]</scope>
    <source>
        <strain evidence="1 2">WDS2C27</strain>
    </source>
</reference>
<dbReference type="EMBL" id="SWMU01000002">
    <property type="protein sequence ID" value="TKS56570.1"/>
    <property type="molecule type" value="Genomic_DNA"/>
</dbReference>
<dbReference type="OrthoDB" id="8418771at2"/>
<name>A0A4U5TQS5_9FLAO</name>
<evidence type="ECO:0000313" key="2">
    <source>
        <dbReference type="Proteomes" id="UP000306552"/>
    </source>
</evidence>